<keyword evidence="9 11" id="KW-0472">Membrane</keyword>
<sequence>MKKSKFISEFKEFISRGNVVDLAVGVIIGSAFTAIVNSLVNQIIMPVIGFIIGRVNFSDFKWTLKHAKGDVPEVAVYFGSFIQQVVNFLIIAFVVFMMVKLINMLKRKREDEVEEIKEEKVSKEEILLTEIRDLLKKQM</sequence>
<dbReference type="Pfam" id="PF01741">
    <property type="entry name" value="MscL"/>
    <property type="match status" value="1"/>
</dbReference>
<dbReference type="PROSITE" id="PS01327">
    <property type="entry name" value="MSCL"/>
    <property type="match status" value="1"/>
</dbReference>
<evidence type="ECO:0000256" key="6">
    <source>
        <dbReference type="ARBA" id="ARBA00022692"/>
    </source>
</evidence>
<dbReference type="NCBIfam" id="NF001843">
    <property type="entry name" value="PRK00567.1-4"/>
    <property type="match status" value="1"/>
</dbReference>
<evidence type="ECO:0000256" key="7">
    <source>
        <dbReference type="ARBA" id="ARBA00022989"/>
    </source>
</evidence>
<dbReference type="NCBIfam" id="TIGR00220">
    <property type="entry name" value="mscL"/>
    <property type="match status" value="1"/>
</dbReference>
<dbReference type="Gene3D" id="1.10.1200.120">
    <property type="entry name" value="Large-conductance mechanosensitive channel, MscL, domain 1"/>
    <property type="match status" value="1"/>
</dbReference>
<feature type="transmembrane region" description="Helical" evidence="11">
    <location>
        <begin position="74"/>
        <end position="99"/>
    </location>
</feature>
<evidence type="ECO:0000256" key="11">
    <source>
        <dbReference type="HAMAP-Rule" id="MF_00115"/>
    </source>
</evidence>
<keyword evidence="5 11" id="KW-1003">Cell membrane</keyword>
<protein>
    <recommendedName>
        <fullName evidence="11">Large-conductance mechanosensitive channel</fullName>
    </recommendedName>
</protein>
<keyword evidence="6 11" id="KW-0812">Transmembrane</keyword>
<dbReference type="InterPro" id="IPR037673">
    <property type="entry name" value="MSC/AndL"/>
</dbReference>
<feature type="transmembrane region" description="Helical" evidence="11">
    <location>
        <begin position="21"/>
        <end position="54"/>
    </location>
</feature>
<evidence type="ECO:0000313" key="12">
    <source>
        <dbReference type="EMBL" id="EPR09200.1"/>
    </source>
</evidence>
<comment type="caution">
    <text evidence="12">The sequence shown here is derived from an EMBL/GenBank/DDBJ whole genome shotgun (WGS) entry which is preliminary data.</text>
</comment>
<comment type="function">
    <text evidence="11">Channel that opens in response to stretch forces in the membrane lipid bilayer. May participate in the regulation of osmotic pressure changes within the cell.</text>
</comment>
<proteinExistence type="inferred from homology"/>
<evidence type="ECO:0000256" key="5">
    <source>
        <dbReference type="ARBA" id="ARBA00022475"/>
    </source>
</evidence>
<dbReference type="PANTHER" id="PTHR30266:SF2">
    <property type="entry name" value="LARGE-CONDUCTANCE MECHANOSENSITIVE CHANNEL"/>
    <property type="match status" value="1"/>
</dbReference>
<dbReference type="FunFam" id="1.10.1200.120:FF:000001">
    <property type="entry name" value="Large-conductance mechanosensitive channel"/>
    <property type="match status" value="1"/>
</dbReference>
<dbReference type="InterPro" id="IPR001185">
    <property type="entry name" value="MS_channel"/>
</dbReference>
<keyword evidence="8 11" id="KW-0406">Ion transport</keyword>
<dbReference type="SUPFAM" id="SSF81330">
    <property type="entry name" value="Gated mechanosensitive channel"/>
    <property type="match status" value="1"/>
</dbReference>
<accession>U4QYY0</accession>
<dbReference type="GO" id="GO:0008381">
    <property type="term" value="F:mechanosensitive monoatomic ion channel activity"/>
    <property type="evidence" value="ECO:0007669"/>
    <property type="project" value="UniProtKB-UniRule"/>
</dbReference>
<keyword evidence="4 11" id="KW-0813">Transport</keyword>
<dbReference type="EMBL" id="ATAY01000088">
    <property type="protein sequence ID" value="EPR09200.1"/>
    <property type="molecule type" value="Genomic_DNA"/>
</dbReference>
<name>U4QYY0_9FIRM</name>
<dbReference type="PANTHER" id="PTHR30266">
    <property type="entry name" value="MECHANOSENSITIVE CHANNEL MSCL"/>
    <property type="match status" value="1"/>
</dbReference>
<reference evidence="12 13" key="1">
    <citation type="journal article" date="2013" name="Genome Announc.">
        <title>Draft Genome Sequence of the Cellulolytic Bacterium Clostridium papyrosolvens C7 (ATCC 700395).</title>
        <authorList>
            <person name="Zepeda V."/>
            <person name="Dassa B."/>
            <person name="Borovok I."/>
            <person name="Lamed R."/>
            <person name="Bayer E.A."/>
            <person name="Cate J.H."/>
        </authorList>
    </citation>
    <scope>NUCLEOTIDE SEQUENCE [LARGE SCALE GENOMIC DNA]</scope>
    <source>
        <strain evidence="12 13">C7</strain>
    </source>
</reference>
<comment type="subcellular location">
    <subcellularLocation>
        <location evidence="1 11">Cell membrane</location>
        <topology evidence="1 11">Multi-pass membrane protein</topology>
    </subcellularLocation>
</comment>
<gene>
    <name evidence="11 12" type="primary">mscL</name>
    <name evidence="12" type="ORF">L323_16655</name>
</gene>
<evidence type="ECO:0000256" key="8">
    <source>
        <dbReference type="ARBA" id="ARBA00023065"/>
    </source>
</evidence>
<dbReference type="InterPro" id="IPR019823">
    <property type="entry name" value="Mechanosensitive_channel_CS"/>
</dbReference>
<evidence type="ECO:0000256" key="3">
    <source>
        <dbReference type="ARBA" id="ARBA00011255"/>
    </source>
</evidence>
<organism evidence="12 13">
    <name type="scientific">Ruminiclostridium papyrosolvens C7</name>
    <dbReference type="NCBI Taxonomy" id="1330534"/>
    <lineage>
        <taxon>Bacteria</taxon>
        <taxon>Bacillati</taxon>
        <taxon>Bacillota</taxon>
        <taxon>Clostridia</taxon>
        <taxon>Eubacteriales</taxon>
        <taxon>Oscillospiraceae</taxon>
        <taxon>Ruminiclostridium</taxon>
    </lineage>
</organism>
<dbReference type="InterPro" id="IPR036019">
    <property type="entry name" value="MscL_channel"/>
</dbReference>
<dbReference type="HAMAP" id="MF_00115">
    <property type="entry name" value="MscL"/>
    <property type="match status" value="1"/>
</dbReference>
<keyword evidence="10 11" id="KW-0407">Ion channel</keyword>
<dbReference type="AlphaFoldDB" id="U4QYY0"/>
<dbReference type="GO" id="GO:0005886">
    <property type="term" value="C:plasma membrane"/>
    <property type="evidence" value="ECO:0007669"/>
    <property type="project" value="UniProtKB-SubCell"/>
</dbReference>
<dbReference type="STRING" id="1330534.L323_16655"/>
<keyword evidence="7 11" id="KW-1133">Transmembrane helix</keyword>
<evidence type="ECO:0000256" key="1">
    <source>
        <dbReference type="ARBA" id="ARBA00004651"/>
    </source>
</evidence>
<dbReference type="PATRIC" id="fig|1330534.3.peg.3299"/>
<comment type="subunit">
    <text evidence="3 11">Homopentamer.</text>
</comment>
<comment type="similarity">
    <text evidence="2 11">Belongs to the MscL family.</text>
</comment>
<evidence type="ECO:0000256" key="9">
    <source>
        <dbReference type="ARBA" id="ARBA00023136"/>
    </source>
</evidence>
<dbReference type="PRINTS" id="PR01264">
    <property type="entry name" value="MECHCHANNEL"/>
</dbReference>
<evidence type="ECO:0000256" key="4">
    <source>
        <dbReference type="ARBA" id="ARBA00022448"/>
    </source>
</evidence>
<evidence type="ECO:0000313" key="13">
    <source>
        <dbReference type="Proteomes" id="UP000016860"/>
    </source>
</evidence>
<dbReference type="OrthoDB" id="9810350at2"/>
<evidence type="ECO:0000256" key="10">
    <source>
        <dbReference type="ARBA" id="ARBA00023303"/>
    </source>
</evidence>
<dbReference type="RefSeq" id="WP_020816735.1">
    <property type="nucleotide sequence ID" value="NZ_ATAY01000088.1"/>
</dbReference>
<evidence type="ECO:0000256" key="2">
    <source>
        <dbReference type="ARBA" id="ARBA00007254"/>
    </source>
</evidence>
<dbReference type="Proteomes" id="UP000016860">
    <property type="component" value="Unassembled WGS sequence"/>
</dbReference>